<proteinExistence type="predicted"/>
<organism evidence="1 2">
    <name type="scientific">Rotaria sordida</name>
    <dbReference type="NCBI Taxonomy" id="392033"/>
    <lineage>
        <taxon>Eukaryota</taxon>
        <taxon>Metazoa</taxon>
        <taxon>Spiralia</taxon>
        <taxon>Gnathifera</taxon>
        <taxon>Rotifera</taxon>
        <taxon>Eurotatoria</taxon>
        <taxon>Bdelloidea</taxon>
        <taxon>Philodinida</taxon>
        <taxon>Philodinidae</taxon>
        <taxon>Rotaria</taxon>
    </lineage>
</organism>
<dbReference type="Proteomes" id="UP000663874">
    <property type="component" value="Unassembled WGS sequence"/>
</dbReference>
<gene>
    <name evidence="1" type="ORF">FNK824_LOCUS31189</name>
</gene>
<dbReference type="AlphaFoldDB" id="A0A819UL15"/>
<sequence length="67" mass="7222">MLVATICIAAVPTVGSDDHNSFLNHLRNKRTCEPTLYAITCHPCYYYYGGGCCLPACSPHPACCAGR</sequence>
<evidence type="ECO:0000313" key="1">
    <source>
        <dbReference type="EMBL" id="CAF4096698.1"/>
    </source>
</evidence>
<accession>A0A819UL15</accession>
<dbReference type="EMBL" id="CAJOBE010009953">
    <property type="protein sequence ID" value="CAF4096698.1"/>
    <property type="molecule type" value="Genomic_DNA"/>
</dbReference>
<reference evidence="1" key="1">
    <citation type="submission" date="2021-02" db="EMBL/GenBank/DDBJ databases">
        <authorList>
            <person name="Nowell W R."/>
        </authorList>
    </citation>
    <scope>NUCLEOTIDE SEQUENCE</scope>
</reference>
<comment type="caution">
    <text evidence="1">The sequence shown here is derived from an EMBL/GenBank/DDBJ whole genome shotgun (WGS) entry which is preliminary data.</text>
</comment>
<name>A0A819UL15_9BILA</name>
<protein>
    <submittedName>
        <fullName evidence="1">Uncharacterized protein</fullName>
    </submittedName>
</protein>
<evidence type="ECO:0000313" key="2">
    <source>
        <dbReference type="Proteomes" id="UP000663874"/>
    </source>
</evidence>